<evidence type="ECO:0000256" key="1">
    <source>
        <dbReference type="ARBA" id="ARBA00000971"/>
    </source>
</evidence>
<feature type="domain" description="RRM" evidence="12">
    <location>
        <begin position="245"/>
        <end position="323"/>
    </location>
</feature>
<evidence type="ECO:0000256" key="7">
    <source>
        <dbReference type="ARBA" id="ARBA00023242"/>
    </source>
</evidence>
<evidence type="ECO:0000259" key="11">
    <source>
        <dbReference type="PROSITE" id="PS50072"/>
    </source>
</evidence>
<dbReference type="InterPro" id="IPR000504">
    <property type="entry name" value="RRM_dom"/>
</dbReference>
<dbReference type="InterPro" id="IPR035979">
    <property type="entry name" value="RBD_domain_sf"/>
</dbReference>
<dbReference type="Pfam" id="PF00076">
    <property type="entry name" value="RRM_1"/>
    <property type="match status" value="1"/>
</dbReference>
<dbReference type="PROSITE" id="PS50102">
    <property type="entry name" value="RRM"/>
    <property type="match status" value="1"/>
</dbReference>
<comment type="caution">
    <text evidence="13">The sequence shown here is derived from an EMBL/GenBank/DDBJ whole genome shotgun (WGS) entry which is preliminary data.</text>
</comment>
<dbReference type="AlphaFoldDB" id="A0A922LP65"/>
<feature type="region of interest" description="Disordered" evidence="10">
    <location>
        <begin position="335"/>
        <end position="389"/>
    </location>
</feature>
<comment type="subcellular location">
    <subcellularLocation>
        <location evidence="3 9">Nucleus</location>
    </subcellularLocation>
</comment>
<dbReference type="PANTHER" id="PTHR45843">
    <property type="entry name" value="PEPTIDYL-PROLYL CIS-TRANS ISOMERASE-LIKE 4"/>
    <property type="match status" value="1"/>
</dbReference>
<dbReference type="Gene3D" id="2.40.100.10">
    <property type="entry name" value="Cyclophilin-like"/>
    <property type="match status" value="1"/>
</dbReference>
<dbReference type="SUPFAM" id="SSF50891">
    <property type="entry name" value="Cyclophilin-like"/>
    <property type="match status" value="1"/>
</dbReference>
<evidence type="ECO:0000256" key="2">
    <source>
        <dbReference type="ARBA" id="ARBA00002388"/>
    </source>
</evidence>
<reference evidence="13" key="2">
    <citation type="journal article" date="2019" name="Gigascience">
        <title>High-quality Schistosoma haematobium genome achieved by single-molecule and long-range sequencing.</title>
        <authorList>
            <person name="Stroehlein A.J."/>
            <person name="Korhonen P.K."/>
            <person name="Chong T.M."/>
            <person name="Lim Y.L."/>
            <person name="Chan K.G."/>
            <person name="Webster B."/>
            <person name="Rollinson D."/>
            <person name="Brindley P.J."/>
            <person name="Gasser R.B."/>
            <person name="Young N.D."/>
        </authorList>
    </citation>
    <scope>NUCLEOTIDE SEQUENCE</scope>
</reference>
<dbReference type="GeneID" id="24597080"/>
<dbReference type="Gene3D" id="3.30.70.330">
    <property type="match status" value="1"/>
</dbReference>
<feature type="compositionally biased region" description="Basic residues" evidence="10">
    <location>
        <begin position="376"/>
        <end position="389"/>
    </location>
</feature>
<dbReference type="CDD" id="cd01921">
    <property type="entry name" value="cyclophilin_RRM"/>
    <property type="match status" value="1"/>
</dbReference>
<dbReference type="InterPro" id="IPR012677">
    <property type="entry name" value="Nucleotide-bd_a/b_plait_sf"/>
</dbReference>
<dbReference type="SMART" id="SM00360">
    <property type="entry name" value="RRM"/>
    <property type="match status" value="1"/>
</dbReference>
<gene>
    <name evidence="13" type="primary">PPIL4_1</name>
    <name evidence="13" type="ORF">MS3_00003297</name>
</gene>
<dbReference type="CTD" id="24597080"/>
<dbReference type="InterPro" id="IPR035542">
    <property type="entry name" value="CRIP"/>
</dbReference>
<dbReference type="EC" id="5.2.1.8" evidence="9"/>
<organism evidence="13 14">
    <name type="scientific">Schistosoma haematobium</name>
    <name type="common">Blood fluke</name>
    <dbReference type="NCBI Taxonomy" id="6185"/>
    <lineage>
        <taxon>Eukaryota</taxon>
        <taxon>Metazoa</taxon>
        <taxon>Spiralia</taxon>
        <taxon>Lophotrochozoa</taxon>
        <taxon>Platyhelminthes</taxon>
        <taxon>Trematoda</taxon>
        <taxon>Digenea</taxon>
        <taxon>Strigeidida</taxon>
        <taxon>Schistosomatoidea</taxon>
        <taxon>Schistosomatidae</taxon>
        <taxon>Schistosoma</taxon>
    </lineage>
</organism>
<comment type="function">
    <text evidence="2 9">PPIases accelerate the folding of proteins. It catalyzes the cis-trans isomerization of proline imidic peptide bonds in oligopeptides.</text>
</comment>
<dbReference type="RefSeq" id="XP_051071080.1">
    <property type="nucleotide sequence ID" value="XM_051211049.1"/>
</dbReference>
<reference evidence="13" key="3">
    <citation type="submission" date="2021-06" db="EMBL/GenBank/DDBJ databases">
        <title>Chromosome-level genome assembly for S. haematobium.</title>
        <authorList>
            <person name="Stroehlein A.J."/>
        </authorList>
    </citation>
    <scope>NUCLEOTIDE SEQUENCE</scope>
</reference>
<keyword evidence="5 9" id="KW-0697">Rotamase</keyword>
<dbReference type="CDD" id="cd12235">
    <property type="entry name" value="RRM_PPIL4"/>
    <property type="match status" value="1"/>
</dbReference>
<comment type="catalytic activity">
    <reaction evidence="1 9">
        <text>[protein]-peptidylproline (omega=180) = [protein]-peptidylproline (omega=0)</text>
        <dbReference type="Rhea" id="RHEA:16237"/>
        <dbReference type="Rhea" id="RHEA-COMP:10747"/>
        <dbReference type="Rhea" id="RHEA-COMP:10748"/>
        <dbReference type="ChEBI" id="CHEBI:83833"/>
        <dbReference type="ChEBI" id="CHEBI:83834"/>
        <dbReference type="EC" id="5.2.1.8"/>
    </reaction>
</comment>
<evidence type="ECO:0000256" key="6">
    <source>
        <dbReference type="ARBA" id="ARBA00023235"/>
    </source>
</evidence>
<keyword evidence="4 8" id="KW-0694">RNA-binding</keyword>
<comment type="similarity">
    <text evidence="9">Belongs to the cyclophilin-type PPIase family. PPIL4 subfamily.</text>
</comment>
<dbReference type="PROSITE" id="PS50072">
    <property type="entry name" value="CSA_PPIASE_2"/>
    <property type="match status" value="1"/>
</dbReference>
<protein>
    <recommendedName>
        <fullName evidence="9">Peptidyl-prolyl cis-trans isomerase</fullName>
        <shortName evidence="9">PPIase</shortName>
        <ecNumber evidence="9">5.2.1.8</ecNumber>
    </recommendedName>
</protein>
<evidence type="ECO:0000256" key="5">
    <source>
        <dbReference type="ARBA" id="ARBA00023110"/>
    </source>
</evidence>
<dbReference type="GO" id="GO:0003723">
    <property type="term" value="F:RNA binding"/>
    <property type="evidence" value="ECO:0007669"/>
    <property type="project" value="UniProtKB-UniRule"/>
</dbReference>
<feature type="domain" description="PPIase cyclophilin-type" evidence="11">
    <location>
        <begin position="6"/>
        <end position="161"/>
    </location>
</feature>
<reference evidence="13" key="1">
    <citation type="journal article" date="2012" name="Nat. Genet.">
        <title>Whole-genome sequence of Schistosoma haematobium.</title>
        <authorList>
            <person name="Young N.D."/>
            <person name="Jex A.R."/>
            <person name="Li B."/>
            <person name="Liu S."/>
            <person name="Yang L."/>
            <person name="Xiong Z."/>
            <person name="Li Y."/>
            <person name="Cantacessi C."/>
            <person name="Hall R.S."/>
            <person name="Xu X."/>
            <person name="Chen F."/>
            <person name="Wu X."/>
            <person name="Zerlotini A."/>
            <person name="Oliveira G."/>
            <person name="Hofmann A."/>
            <person name="Zhang G."/>
            <person name="Fang X."/>
            <person name="Kang Y."/>
            <person name="Campbell B.E."/>
            <person name="Loukas A."/>
            <person name="Ranganathan S."/>
            <person name="Rollinson D."/>
            <person name="Rinaldi G."/>
            <person name="Brindley P.J."/>
            <person name="Yang H."/>
            <person name="Wang J."/>
            <person name="Wang J."/>
            <person name="Gasser R.B."/>
        </authorList>
    </citation>
    <scope>NUCLEOTIDE SEQUENCE</scope>
</reference>
<sequence length="451" mass="51985">MAVLLETSLGQLVIDLYCDEKPRTCTNFIKLCRLKHFNFCLFHCVQKNLVAQSGDPSGTGHGGWSFFKYLYGDQASYFDAEKKPKISHTRKGLVSMVDNGSGQHGSQFFITLGDDLSYLDDTHTVFGYIAEGMDFVERINEVYCDKNGRPFRNVRIHHTIVLDDPFDSPKMIRYPDSPPSINVSTVSKIMQFDTRLEEDEELDDTEGLSPTQVEELKIEQEVRTHTQLLTLIGDLPDANVKPPNNVLFVCKLNPVTTSEDLEIIFSRFGEIKSCEVIRDKRTGASLQYAFIEYEKEADCEDAYFKMDKVVIDDRRIHVDFSQSVAREWQSYGKDKLARVQPSSESKKSRDVRQACLPRSPERNSRRNYPQHSHSHENKKKKYSPIRRRSPSVLGEEYDLVISDESDSSSLSVNPRGKSKWKDHLGPSKSFRKHHKKHKERKSKHKKHHSRY</sequence>
<proteinExistence type="inferred from homology"/>
<evidence type="ECO:0000256" key="9">
    <source>
        <dbReference type="RuleBase" id="RU365081"/>
    </source>
</evidence>
<dbReference type="FunFam" id="2.40.100.10:FF:000015">
    <property type="entry name" value="Peptidyl-prolyl cis-trans isomerase"/>
    <property type="match status" value="1"/>
</dbReference>
<dbReference type="Pfam" id="PF00160">
    <property type="entry name" value="Pro_isomerase"/>
    <property type="match status" value="1"/>
</dbReference>
<evidence type="ECO:0000259" key="12">
    <source>
        <dbReference type="PROSITE" id="PS50102"/>
    </source>
</evidence>
<evidence type="ECO:0000313" key="14">
    <source>
        <dbReference type="Proteomes" id="UP000471633"/>
    </source>
</evidence>
<dbReference type="InterPro" id="IPR029000">
    <property type="entry name" value="Cyclophilin-like_dom_sf"/>
</dbReference>
<dbReference type="GO" id="GO:0005634">
    <property type="term" value="C:nucleus"/>
    <property type="evidence" value="ECO:0007669"/>
    <property type="project" value="UniProtKB-SubCell"/>
</dbReference>
<dbReference type="PRINTS" id="PR00153">
    <property type="entry name" value="CSAPPISMRASE"/>
</dbReference>
<evidence type="ECO:0000256" key="4">
    <source>
        <dbReference type="ARBA" id="ARBA00022884"/>
    </source>
</evidence>
<feature type="compositionally biased region" description="Basic residues" evidence="10">
    <location>
        <begin position="429"/>
        <end position="451"/>
    </location>
</feature>
<keyword evidence="14" id="KW-1185">Reference proteome</keyword>
<keyword evidence="7 9" id="KW-0539">Nucleus</keyword>
<dbReference type="InterPro" id="IPR035538">
    <property type="entry name" value="Cyclophilin_PPIL4"/>
</dbReference>
<dbReference type="InterPro" id="IPR002130">
    <property type="entry name" value="Cyclophilin-type_PPIase_dom"/>
</dbReference>
<dbReference type="Proteomes" id="UP000471633">
    <property type="component" value="Unassembled WGS sequence"/>
</dbReference>
<name>A0A922LP65_SCHHA</name>
<dbReference type="SUPFAM" id="SSF54928">
    <property type="entry name" value="RNA-binding domain, RBD"/>
    <property type="match status" value="1"/>
</dbReference>
<reference evidence="13" key="4">
    <citation type="journal article" date="2022" name="PLoS Pathog.">
        <title>Chromosome-level genome of Schistosoma haematobium underpins genome-wide explorations of molecular variation.</title>
        <authorList>
            <person name="Stroehlein A.J."/>
            <person name="Korhonen P.K."/>
            <person name="Lee V.V."/>
            <person name="Ralph S.A."/>
            <person name="Mentink-Kane M."/>
            <person name="You H."/>
            <person name="McManus D.P."/>
            <person name="Tchuente L.T."/>
            <person name="Stothard J.R."/>
            <person name="Kaur P."/>
            <person name="Dudchenko O."/>
            <person name="Aiden E.L."/>
            <person name="Yang B."/>
            <person name="Yang H."/>
            <person name="Emery A.M."/>
            <person name="Webster B.L."/>
            <person name="Brindley P.J."/>
            <person name="Rollinson D."/>
            <person name="Chang B.C.H."/>
            <person name="Gasser R.B."/>
            <person name="Young N.D."/>
        </authorList>
    </citation>
    <scope>NUCLEOTIDE SEQUENCE</scope>
</reference>
<feature type="region of interest" description="Disordered" evidence="10">
    <location>
        <begin position="403"/>
        <end position="451"/>
    </location>
</feature>
<dbReference type="PANTHER" id="PTHR45843:SF1">
    <property type="entry name" value="PEPTIDYL-PROLYL CIS-TRANS ISOMERASE-LIKE 4"/>
    <property type="match status" value="1"/>
</dbReference>
<evidence type="ECO:0000256" key="3">
    <source>
        <dbReference type="ARBA" id="ARBA00004123"/>
    </source>
</evidence>
<evidence type="ECO:0000256" key="8">
    <source>
        <dbReference type="PROSITE-ProRule" id="PRU00176"/>
    </source>
</evidence>
<dbReference type="EMBL" id="AMPZ03000002">
    <property type="protein sequence ID" value="KAH9590727.1"/>
    <property type="molecule type" value="Genomic_DNA"/>
</dbReference>
<keyword evidence="6 9" id="KW-0413">Isomerase</keyword>
<dbReference type="GO" id="GO:0003755">
    <property type="term" value="F:peptidyl-prolyl cis-trans isomerase activity"/>
    <property type="evidence" value="ECO:0007669"/>
    <property type="project" value="UniProtKB-UniRule"/>
</dbReference>
<accession>A0A922LP65</accession>
<dbReference type="FunFam" id="3.30.70.330:FF:000287">
    <property type="entry name" value="Peptidyl-prolyl cis-trans isomerase"/>
    <property type="match status" value="1"/>
</dbReference>
<evidence type="ECO:0000313" key="13">
    <source>
        <dbReference type="EMBL" id="KAH9590727.1"/>
    </source>
</evidence>
<evidence type="ECO:0000256" key="10">
    <source>
        <dbReference type="SAM" id="MobiDB-lite"/>
    </source>
</evidence>